<name>A0A401Z8B5_9CHLR</name>
<dbReference type="Proteomes" id="UP000287224">
    <property type="component" value="Unassembled WGS sequence"/>
</dbReference>
<keyword evidence="2" id="KW-1185">Reference proteome</keyword>
<evidence type="ECO:0000313" key="1">
    <source>
        <dbReference type="EMBL" id="GCE03082.1"/>
    </source>
</evidence>
<evidence type="ECO:0000313" key="2">
    <source>
        <dbReference type="Proteomes" id="UP000287224"/>
    </source>
</evidence>
<dbReference type="AlphaFoldDB" id="A0A401Z8B5"/>
<gene>
    <name evidence="1" type="ORF">KDAU_04110</name>
</gene>
<organism evidence="1 2">
    <name type="scientific">Dictyobacter aurantiacus</name>
    <dbReference type="NCBI Taxonomy" id="1936993"/>
    <lineage>
        <taxon>Bacteria</taxon>
        <taxon>Bacillati</taxon>
        <taxon>Chloroflexota</taxon>
        <taxon>Ktedonobacteria</taxon>
        <taxon>Ktedonobacterales</taxon>
        <taxon>Dictyobacteraceae</taxon>
        <taxon>Dictyobacter</taxon>
    </lineage>
</organism>
<reference evidence="2" key="1">
    <citation type="submission" date="2018-12" db="EMBL/GenBank/DDBJ databases">
        <title>Tengunoibacter tsumagoiensis gen. nov., sp. nov., Dictyobacter kobayashii sp. nov., D. alpinus sp. nov., and D. joshuensis sp. nov. and description of Dictyobacteraceae fam. nov. within the order Ktedonobacterales isolated from Tengu-no-mugimeshi.</title>
        <authorList>
            <person name="Wang C.M."/>
            <person name="Zheng Y."/>
            <person name="Sakai Y."/>
            <person name="Toyoda A."/>
            <person name="Minakuchi Y."/>
            <person name="Abe K."/>
            <person name="Yokota A."/>
            <person name="Yabe S."/>
        </authorList>
    </citation>
    <scope>NUCLEOTIDE SEQUENCE [LARGE SCALE GENOMIC DNA]</scope>
    <source>
        <strain evidence="2">S-27</strain>
    </source>
</reference>
<sequence length="100" mass="10895">MTMQGVKALPAGNVPQAYRYRMVKIAAGEGFAIWTESHRTNINVVTESIETLATDNVPQAYCLVITTAGEGFAIWTEGHRPDRIGVSMESIETLATDNIP</sequence>
<comment type="caution">
    <text evidence="1">The sequence shown here is derived from an EMBL/GenBank/DDBJ whole genome shotgun (WGS) entry which is preliminary data.</text>
</comment>
<protein>
    <submittedName>
        <fullName evidence="1">Uncharacterized protein</fullName>
    </submittedName>
</protein>
<accession>A0A401Z8B5</accession>
<proteinExistence type="predicted"/>
<dbReference type="EMBL" id="BIFQ01000001">
    <property type="protein sequence ID" value="GCE03082.1"/>
    <property type="molecule type" value="Genomic_DNA"/>
</dbReference>